<dbReference type="GO" id="GO:0003866">
    <property type="term" value="F:3-phosphoshikimate 1-carboxyvinyltransferase activity"/>
    <property type="evidence" value="ECO:0007669"/>
    <property type="project" value="TreeGrafter"/>
</dbReference>
<dbReference type="InterPro" id="IPR036291">
    <property type="entry name" value="NAD(P)-bd_dom_sf"/>
</dbReference>
<dbReference type="SUPFAM" id="SSF52540">
    <property type="entry name" value="P-loop containing nucleoside triphosphate hydrolases"/>
    <property type="match status" value="1"/>
</dbReference>
<dbReference type="Proteomes" id="UP000054321">
    <property type="component" value="Unassembled WGS sequence"/>
</dbReference>
<evidence type="ECO:0000256" key="1">
    <source>
        <dbReference type="ARBA" id="ARBA00006477"/>
    </source>
</evidence>
<name>A0A0C3HK28_OIDMZ</name>
<dbReference type="Pfam" id="PF01202">
    <property type="entry name" value="SKI"/>
    <property type="match status" value="1"/>
</dbReference>
<dbReference type="AlphaFoldDB" id="A0A0C3HK28"/>
<dbReference type="InParanoid" id="A0A0C3HK28"/>
<dbReference type="Pfam" id="PF08501">
    <property type="entry name" value="Shikimate_dh_N"/>
    <property type="match status" value="1"/>
</dbReference>
<dbReference type="PANTHER" id="PTHR21090">
    <property type="entry name" value="AROM/DEHYDROQUINATE SYNTHASE"/>
    <property type="match status" value="1"/>
</dbReference>
<dbReference type="InterPro" id="IPR046346">
    <property type="entry name" value="Aminoacid_DH-like_N_sf"/>
</dbReference>
<accession>A0A0C3HK28</accession>
<dbReference type="InterPro" id="IPR006151">
    <property type="entry name" value="Shikm_DH/Glu-tRNA_Rdtase"/>
</dbReference>
<dbReference type="Gene3D" id="3.40.50.300">
    <property type="entry name" value="P-loop containing nucleotide triphosphate hydrolases"/>
    <property type="match status" value="1"/>
</dbReference>
<feature type="domain" description="SDH C-terminal" evidence="5">
    <location>
        <begin position="767"/>
        <end position="796"/>
    </location>
</feature>
<evidence type="ECO:0000259" key="5">
    <source>
        <dbReference type="Pfam" id="PF18317"/>
    </source>
</evidence>
<dbReference type="GO" id="GO:0003855">
    <property type="term" value="F:3-dehydroquinate dehydratase activity"/>
    <property type="evidence" value="ECO:0007669"/>
    <property type="project" value="InterPro"/>
</dbReference>
<dbReference type="HOGENOM" id="CLU_008871_0_1_1"/>
<reference evidence="7" key="2">
    <citation type="submission" date="2015-01" db="EMBL/GenBank/DDBJ databases">
        <title>Evolutionary Origins and Diversification of the Mycorrhizal Mutualists.</title>
        <authorList>
            <consortium name="DOE Joint Genome Institute"/>
            <consortium name="Mycorrhizal Genomics Consortium"/>
            <person name="Kohler A."/>
            <person name="Kuo A."/>
            <person name="Nagy L.G."/>
            <person name="Floudas D."/>
            <person name="Copeland A."/>
            <person name="Barry K.W."/>
            <person name="Cichocki N."/>
            <person name="Veneault-Fourrey C."/>
            <person name="LaButti K."/>
            <person name="Lindquist E.A."/>
            <person name="Lipzen A."/>
            <person name="Lundell T."/>
            <person name="Morin E."/>
            <person name="Murat C."/>
            <person name="Riley R."/>
            <person name="Ohm R."/>
            <person name="Sun H."/>
            <person name="Tunlid A."/>
            <person name="Henrissat B."/>
            <person name="Grigoriev I.V."/>
            <person name="Hibbett D.S."/>
            <person name="Martin F."/>
        </authorList>
    </citation>
    <scope>NUCLEOTIDE SEQUENCE [LARGE SCALE GENOMIC DNA]</scope>
    <source>
        <strain evidence="7">Zn</strain>
    </source>
</reference>
<protein>
    <submittedName>
        <fullName evidence="6">Uncharacterized protein</fullName>
    </submittedName>
</protein>
<feature type="domain" description="Shikimate dehydrogenase substrate binding N-terminal" evidence="4">
    <location>
        <begin position="484"/>
        <end position="564"/>
    </location>
</feature>
<dbReference type="CDD" id="cd00502">
    <property type="entry name" value="DHQase_I"/>
    <property type="match status" value="1"/>
</dbReference>
<organism evidence="6 7">
    <name type="scientific">Oidiodendron maius (strain Zn)</name>
    <dbReference type="NCBI Taxonomy" id="913774"/>
    <lineage>
        <taxon>Eukaryota</taxon>
        <taxon>Fungi</taxon>
        <taxon>Dikarya</taxon>
        <taxon>Ascomycota</taxon>
        <taxon>Pezizomycotina</taxon>
        <taxon>Leotiomycetes</taxon>
        <taxon>Leotiomycetes incertae sedis</taxon>
        <taxon>Myxotrichaceae</taxon>
        <taxon>Oidiodendron</taxon>
    </lineage>
</organism>
<dbReference type="FunFam" id="3.40.50.720:FF:000386">
    <property type="entry name" value="Quinate repressor protein"/>
    <property type="match status" value="1"/>
</dbReference>
<dbReference type="PRINTS" id="PR01100">
    <property type="entry name" value="SHIKIMTKNASE"/>
</dbReference>
<proteinExistence type="inferred from homology"/>
<dbReference type="Gene3D" id="3.40.50.720">
    <property type="entry name" value="NAD(P)-binding Rossmann-like Domain"/>
    <property type="match status" value="1"/>
</dbReference>
<dbReference type="GO" id="GO:0004764">
    <property type="term" value="F:shikimate 3-dehydrogenase (NADP+) activity"/>
    <property type="evidence" value="ECO:0007669"/>
    <property type="project" value="InterPro"/>
</dbReference>
<evidence type="ECO:0000313" key="7">
    <source>
        <dbReference type="Proteomes" id="UP000054321"/>
    </source>
</evidence>
<dbReference type="CDD" id="cd01065">
    <property type="entry name" value="NAD_bind_Shikimate_DH"/>
    <property type="match status" value="1"/>
</dbReference>
<dbReference type="InterPro" id="IPR041121">
    <property type="entry name" value="SDH_C"/>
</dbReference>
<feature type="domain" description="Quinate/shikimate 5-dehydrogenase/glutamyl-tRNA reductase" evidence="3">
    <location>
        <begin position="624"/>
        <end position="669"/>
    </location>
</feature>
<dbReference type="STRING" id="913774.A0A0C3HK28"/>
<dbReference type="Pfam" id="PF18317">
    <property type="entry name" value="SDH_C"/>
    <property type="match status" value="1"/>
</dbReference>
<dbReference type="SUPFAM" id="SSF53223">
    <property type="entry name" value="Aminoacid dehydrogenase-like, N-terminal domain"/>
    <property type="match status" value="1"/>
</dbReference>
<reference evidence="6 7" key="1">
    <citation type="submission" date="2014-04" db="EMBL/GenBank/DDBJ databases">
        <authorList>
            <consortium name="DOE Joint Genome Institute"/>
            <person name="Kuo A."/>
            <person name="Martino E."/>
            <person name="Perotto S."/>
            <person name="Kohler A."/>
            <person name="Nagy L.G."/>
            <person name="Floudas D."/>
            <person name="Copeland A."/>
            <person name="Barry K.W."/>
            <person name="Cichocki N."/>
            <person name="Veneault-Fourrey C."/>
            <person name="LaButti K."/>
            <person name="Lindquist E.A."/>
            <person name="Lipzen A."/>
            <person name="Lundell T."/>
            <person name="Morin E."/>
            <person name="Murat C."/>
            <person name="Sun H."/>
            <person name="Tunlid A."/>
            <person name="Henrissat B."/>
            <person name="Grigoriev I.V."/>
            <person name="Hibbett D.S."/>
            <person name="Martin F."/>
            <person name="Nordberg H.P."/>
            <person name="Cantor M.N."/>
            <person name="Hua S.X."/>
        </authorList>
    </citation>
    <scope>NUCLEOTIDE SEQUENCE [LARGE SCALE GENOMIC DNA]</scope>
    <source>
        <strain evidence="6 7">Zn</strain>
    </source>
</reference>
<dbReference type="SUPFAM" id="SSF51735">
    <property type="entry name" value="NAD(P)-binding Rossmann-fold domains"/>
    <property type="match status" value="1"/>
</dbReference>
<dbReference type="Gene3D" id="3.20.20.70">
    <property type="entry name" value="Aldolase class I"/>
    <property type="match status" value="1"/>
</dbReference>
<evidence type="ECO:0000259" key="3">
    <source>
        <dbReference type="Pfam" id="PF01488"/>
    </source>
</evidence>
<dbReference type="OrthoDB" id="4415835at2759"/>
<dbReference type="InterPro" id="IPR013785">
    <property type="entry name" value="Aldolase_TIM"/>
</dbReference>
<sequence length="811" mass="89948">MKASRVFSPYASIILIGMRGSGKSTLAVILSTATGRRLVEADQYFQSVTGYSRHMFKKKHDIEEYRRHETRLMSDMLLEHREGCVIVCGPGSMGKGVQKLLKDYALTNPVIHIVRDALSIQRHLEGWSIEKVNHFLTLSGPLYRACSNLEFFNVSELKPENDSMTVGKSGVSQNSELSQRPSTATPFLALKRVQRDFLRFTAFVTGDTAALRRINASLPLSSLRIESRSYTYAVTVPLSTLLDKNLDIEDIASTADAVELRIDALDLPPAEIISESALDDKIARVVATLRRNILVPIIYHVVWEPSTQTGLETSSAYHLKDLYLSLVMLGLRLAPEFLTIDLSHNDSTLIQFVTLKGPTKIIGHFEFKFNNWENEECMGVYKRAMQLGCDMVRLSRPAATMEDNFAVQRFHHRISTLSEPHPAIIAFNSDSLGRLSCWSNPILTPVSHPSLQCHKKKHNPILTVRDAQSALFASFTLDPLKFYVFGANVMNSLSPAMHTAAYNAFGMPHQYTRYQSSSLRALANLVEDPNFGGSSINLPFKIEVITLLQSLSPHAQAIGAVNTVLPIRNVSEDGTVPGNLGTHLERNRAGPVKALHGDNTDWIGIFQCIRRGLSPANAVSPSSTGLVIGAGGMARAAIYSMIHLGVRNIFIQNRTLENAEKIAQHYNKQFVGGKETDIGRQEAKVHVIPSLNNSWPEDYKYPTMVVSCIPAHNTEGESATPFELPRSWLSSSTGGVVVELAHKPLKTPLVKQICTLSHLGWVAMDWLDVLPEQGFAQFELFTGRQAPRKLMREAVLNNAYPDEVANVRAKN</sequence>
<dbReference type="GO" id="GO:0009423">
    <property type="term" value="P:chorismate biosynthetic process"/>
    <property type="evidence" value="ECO:0007669"/>
    <property type="project" value="TreeGrafter"/>
</dbReference>
<comment type="similarity">
    <text evidence="1">In the 2nd section; belongs to the type-I 3-dehydroquinase family.</text>
</comment>
<dbReference type="InterPro" id="IPR001381">
    <property type="entry name" value="DHquinase_I"/>
</dbReference>
<keyword evidence="7" id="KW-1185">Reference proteome</keyword>
<evidence type="ECO:0000313" key="6">
    <source>
        <dbReference type="EMBL" id="KIN02682.1"/>
    </source>
</evidence>
<dbReference type="EMBL" id="KN832874">
    <property type="protein sequence ID" value="KIN02682.1"/>
    <property type="molecule type" value="Genomic_DNA"/>
</dbReference>
<comment type="similarity">
    <text evidence="2">In the N-terminal section; belongs to the shikimate kinase family.</text>
</comment>
<dbReference type="Gene3D" id="3.40.50.10860">
    <property type="entry name" value="Leucine Dehydrogenase, chain A, domain 1"/>
    <property type="match status" value="1"/>
</dbReference>
<dbReference type="InterPro" id="IPR031322">
    <property type="entry name" value="Shikimate/glucono_kinase"/>
</dbReference>
<dbReference type="PANTHER" id="PTHR21090:SF27">
    <property type="entry name" value="QUINATE REPRESSOR PROTEIN"/>
    <property type="match status" value="1"/>
</dbReference>
<evidence type="ECO:0000259" key="4">
    <source>
        <dbReference type="Pfam" id="PF08501"/>
    </source>
</evidence>
<dbReference type="SUPFAM" id="SSF51569">
    <property type="entry name" value="Aldolase"/>
    <property type="match status" value="1"/>
</dbReference>
<dbReference type="InterPro" id="IPR013708">
    <property type="entry name" value="Shikimate_DH-bd_N"/>
</dbReference>
<evidence type="ECO:0000256" key="2">
    <source>
        <dbReference type="ARBA" id="ARBA00009349"/>
    </source>
</evidence>
<dbReference type="InterPro" id="IPR027417">
    <property type="entry name" value="P-loop_NTPase"/>
</dbReference>
<gene>
    <name evidence="6" type="ORF">OIDMADRAFT_119217</name>
</gene>
<dbReference type="Pfam" id="PF01488">
    <property type="entry name" value="Shikimate_DH"/>
    <property type="match status" value="1"/>
</dbReference>
<dbReference type="Pfam" id="PF01487">
    <property type="entry name" value="DHquinase_I"/>
    <property type="match status" value="1"/>
</dbReference>